<proteinExistence type="predicted"/>
<organism evidence="1 2">
    <name type="scientific">Mycena alexandri</name>
    <dbReference type="NCBI Taxonomy" id="1745969"/>
    <lineage>
        <taxon>Eukaryota</taxon>
        <taxon>Fungi</taxon>
        <taxon>Dikarya</taxon>
        <taxon>Basidiomycota</taxon>
        <taxon>Agaricomycotina</taxon>
        <taxon>Agaricomycetes</taxon>
        <taxon>Agaricomycetidae</taxon>
        <taxon>Agaricales</taxon>
        <taxon>Marasmiineae</taxon>
        <taxon>Mycenaceae</taxon>
        <taxon>Mycena</taxon>
    </lineage>
</organism>
<comment type="caution">
    <text evidence="1">The sequence shown here is derived from an EMBL/GenBank/DDBJ whole genome shotgun (WGS) entry which is preliminary data.</text>
</comment>
<sequence length="253" mass="28312">MLRWAQLTSLTLEDLSTHTSETFTSDTVLEVLSRCPALQTCRLNVVEWGISSPVAASIVECPCLISLHLVCSGNLATLLRRIFKFLLVPQLRRFGFEGANPDLNTDSDSDFPSFLAASKDPTMCRLEITLAWDIAVSDDLLTLLTSSDVISPFCPALRELVIKQCRSSDDALMHCLKSRLSSEFCERLEDVEVWFAREMQFDILPGLQDFVDAGVRIALYYYPPQADSQFSPWLGLEEARLQLALEGARRSSP</sequence>
<dbReference type="InterPro" id="IPR032675">
    <property type="entry name" value="LRR_dom_sf"/>
</dbReference>
<protein>
    <submittedName>
        <fullName evidence="1">Uncharacterized protein</fullName>
    </submittedName>
</protein>
<evidence type="ECO:0000313" key="2">
    <source>
        <dbReference type="Proteomes" id="UP001218188"/>
    </source>
</evidence>
<evidence type="ECO:0000313" key="1">
    <source>
        <dbReference type="EMBL" id="KAJ7031027.1"/>
    </source>
</evidence>
<accession>A0AAD6WZI3</accession>
<feature type="non-terminal residue" evidence="1">
    <location>
        <position position="253"/>
    </location>
</feature>
<gene>
    <name evidence="1" type="ORF">C8F04DRAFT_1112057</name>
</gene>
<dbReference type="AlphaFoldDB" id="A0AAD6WZI3"/>
<dbReference type="Proteomes" id="UP001218188">
    <property type="component" value="Unassembled WGS sequence"/>
</dbReference>
<dbReference type="EMBL" id="JARJCM010000085">
    <property type="protein sequence ID" value="KAJ7031027.1"/>
    <property type="molecule type" value="Genomic_DNA"/>
</dbReference>
<name>A0AAD6WZI3_9AGAR</name>
<dbReference type="SUPFAM" id="SSF52047">
    <property type="entry name" value="RNI-like"/>
    <property type="match status" value="1"/>
</dbReference>
<keyword evidence="2" id="KW-1185">Reference proteome</keyword>
<dbReference type="Gene3D" id="3.80.10.10">
    <property type="entry name" value="Ribonuclease Inhibitor"/>
    <property type="match status" value="1"/>
</dbReference>
<reference evidence="1" key="1">
    <citation type="submission" date="2023-03" db="EMBL/GenBank/DDBJ databases">
        <title>Massive genome expansion in bonnet fungi (Mycena s.s.) driven by repeated elements and novel gene families across ecological guilds.</title>
        <authorList>
            <consortium name="Lawrence Berkeley National Laboratory"/>
            <person name="Harder C.B."/>
            <person name="Miyauchi S."/>
            <person name="Viragh M."/>
            <person name="Kuo A."/>
            <person name="Thoen E."/>
            <person name="Andreopoulos B."/>
            <person name="Lu D."/>
            <person name="Skrede I."/>
            <person name="Drula E."/>
            <person name="Henrissat B."/>
            <person name="Morin E."/>
            <person name="Kohler A."/>
            <person name="Barry K."/>
            <person name="LaButti K."/>
            <person name="Morin E."/>
            <person name="Salamov A."/>
            <person name="Lipzen A."/>
            <person name="Mereny Z."/>
            <person name="Hegedus B."/>
            <person name="Baldrian P."/>
            <person name="Stursova M."/>
            <person name="Weitz H."/>
            <person name="Taylor A."/>
            <person name="Grigoriev I.V."/>
            <person name="Nagy L.G."/>
            <person name="Martin F."/>
            <person name="Kauserud H."/>
        </authorList>
    </citation>
    <scope>NUCLEOTIDE SEQUENCE</scope>
    <source>
        <strain evidence="1">CBHHK200</strain>
    </source>
</reference>